<keyword evidence="1" id="KW-0812">Transmembrane</keyword>
<keyword evidence="1" id="KW-1133">Transmembrane helix</keyword>
<reference evidence="3" key="1">
    <citation type="journal article" date="2013" name="Mol. Plant Microbe Interact.">
        <title>Global aspects of pacC regulation of pathogenicity genes in Colletotrichum gloeosporioides as revealed by transcriptome analysis.</title>
        <authorList>
            <person name="Alkan N."/>
            <person name="Meng X."/>
            <person name="Friedlander G."/>
            <person name="Reuveni E."/>
            <person name="Sukno S."/>
            <person name="Sherman A."/>
            <person name="Thon M."/>
            <person name="Fluhr R."/>
            <person name="Prusky D."/>
        </authorList>
    </citation>
    <scope>NUCLEOTIDE SEQUENCE [LARGE SCALE GENOMIC DNA]</scope>
    <source>
        <strain evidence="3">Cg-14</strain>
    </source>
</reference>
<name>T0KCY5_COLGC</name>
<dbReference type="AlphaFoldDB" id="T0KCY5"/>
<evidence type="ECO:0000256" key="1">
    <source>
        <dbReference type="SAM" id="Phobius"/>
    </source>
</evidence>
<accession>T0KCY5</accession>
<dbReference type="Proteomes" id="UP000015530">
    <property type="component" value="Unassembled WGS sequence"/>
</dbReference>
<dbReference type="HOGENOM" id="CLU_3224508_0_0_1"/>
<proteinExistence type="predicted"/>
<dbReference type="EMBL" id="AMYD01001400">
    <property type="protein sequence ID" value="EQB53297.1"/>
    <property type="molecule type" value="Genomic_DNA"/>
</dbReference>
<comment type="caution">
    <text evidence="2">The sequence shown here is derived from an EMBL/GenBank/DDBJ whole genome shotgun (WGS) entry which is preliminary data.</text>
</comment>
<sequence>MEQKFPVLEARTVCGGALRLVVVVSTAVPILPIVRAVWPVIPGA</sequence>
<gene>
    <name evidence="2" type="ORF">CGLO_06991</name>
</gene>
<protein>
    <submittedName>
        <fullName evidence="2">Uncharacterized protein</fullName>
    </submittedName>
</protein>
<organism evidence="2 3">
    <name type="scientific">Colletotrichum gloeosporioides (strain Cg-14)</name>
    <name type="common">Anthracnose fungus</name>
    <name type="synonym">Glomerella cingulata</name>
    <dbReference type="NCBI Taxonomy" id="1237896"/>
    <lineage>
        <taxon>Eukaryota</taxon>
        <taxon>Fungi</taxon>
        <taxon>Dikarya</taxon>
        <taxon>Ascomycota</taxon>
        <taxon>Pezizomycotina</taxon>
        <taxon>Sordariomycetes</taxon>
        <taxon>Hypocreomycetidae</taxon>
        <taxon>Glomerellales</taxon>
        <taxon>Glomerellaceae</taxon>
        <taxon>Colletotrichum</taxon>
        <taxon>Colletotrichum gloeosporioides species complex</taxon>
    </lineage>
</organism>
<evidence type="ECO:0000313" key="3">
    <source>
        <dbReference type="Proteomes" id="UP000015530"/>
    </source>
</evidence>
<evidence type="ECO:0000313" key="2">
    <source>
        <dbReference type="EMBL" id="EQB53297.1"/>
    </source>
</evidence>
<feature type="transmembrane region" description="Helical" evidence="1">
    <location>
        <begin position="20"/>
        <end position="41"/>
    </location>
</feature>
<keyword evidence="1" id="KW-0472">Membrane</keyword>